<gene>
    <name evidence="1" type="ORF">LSH36_399g06008</name>
</gene>
<sequence length="97" mass="11024">MPHSFTVETMVRKLGAISDLQMVDVILDNLKSTLAFDATRQEAYTLPPKVIAMSSLVMSNNWRQVANRPMDEEFYTAAVDQTDHVEEIHVIEQIDKS</sequence>
<accession>A0AAD9JDH1</accession>
<proteinExistence type="predicted"/>
<comment type="caution">
    <text evidence="1">The sequence shown here is derived from an EMBL/GenBank/DDBJ whole genome shotgun (WGS) entry which is preliminary data.</text>
</comment>
<dbReference type="EMBL" id="JAODUP010000399">
    <property type="protein sequence ID" value="KAK2150606.1"/>
    <property type="molecule type" value="Genomic_DNA"/>
</dbReference>
<protein>
    <submittedName>
        <fullName evidence="1">Uncharacterized protein</fullName>
    </submittedName>
</protein>
<reference evidence="1" key="1">
    <citation type="journal article" date="2023" name="Mol. Biol. Evol.">
        <title>Third-Generation Sequencing Reveals the Adaptive Role of the Epigenome in Three Deep-Sea Polychaetes.</title>
        <authorList>
            <person name="Perez M."/>
            <person name="Aroh O."/>
            <person name="Sun Y."/>
            <person name="Lan Y."/>
            <person name="Juniper S.K."/>
            <person name="Young C.R."/>
            <person name="Angers B."/>
            <person name="Qian P.Y."/>
        </authorList>
    </citation>
    <scope>NUCLEOTIDE SEQUENCE</scope>
    <source>
        <strain evidence="1">P08H-3</strain>
    </source>
</reference>
<name>A0AAD9JDH1_9ANNE</name>
<dbReference type="AlphaFoldDB" id="A0AAD9JDH1"/>
<evidence type="ECO:0000313" key="2">
    <source>
        <dbReference type="Proteomes" id="UP001208570"/>
    </source>
</evidence>
<dbReference type="Proteomes" id="UP001208570">
    <property type="component" value="Unassembled WGS sequence"/>
</dbReference>
<keyword evidence="2" id="KW-1185">Reference proteome</keyword>
<evidence type="ECO:0000313" key="1">
    <source>
        <dbReference type="EMBL" id="KAK2150606.1"/>
    </source>
</evidence>
<organism evidence="1 2">
    <name type="scientific">Paralvinella palmiformis</name>
    <dbReference type="NCBI Taxonomy" id="53620"/>
    <lineage>
        <taxon>Eukaryota</taxon>
        <taxon>Metazoa</taxon>
        <taxon>Spiralia</taxon>
        <taxon>Lophotrochozoa</taxon>
        <taxon>Annelida</taxon>
        <taxon>Polychaeta</taxon>
        <taxon>Sedentaria</taxon>
        <taxon>Canalipalpata</taxon>
        <taxon>Terebellida</taxon>
        <taxon>Terebelliformia</taxon>
        <taxon>Alvinellidae</taxon>
        <taxon>Paralvinella</taxon>
    </lineage>
</organism>